<dbReference type="AlphaFoldDB" id="A0A6I4TXK7"/>
<accession>A0A6I4TXK7</accession>
<dbReference type="RefSeq" id="WP_161392452.1">
    <property type="nucleotide sequence ID" value="NZ_JBHSCP010000003.1"/>
</dbReference>
<sequence length="408" mass="44092">MGTPIRIALRRIHLWLGLSIGLVFAVLGLSGSALVFYIELDAQLNPAIRQPAGAGIADWQSPVWDRVLATAQTHFPHAGHMGGKWSFEVTGAPGAIPARLYPADDPHNAAGHHGVDPTMLWFSADGTQLLRQDRWGSYAMTWIYDLHRNLLLGELGNQLVGWLGVVMLLLLISGLAVWWPRQSLRRESWRKALAFKRGAAPIRRLRDWHKLSGLWSLPLLLLLTATGVLLALPPVKDSVLGTTVAPVVPVPAVKSVIPAAGTASQIRIARALAAGHGALPDGRLAWIDVPAPGGDGAFRLRVQVPGDPSHRFPYSYVFVDQYSGAVLAVHDVRQGTAASTVNAWLRPLHDASILGTPTRILGVIIGLLPTALFVTGLLHWRRRVRAARTPSAPRPSRALPPLSNGYSA</sequence>
<reference evidence="3 4" key="1">
    <citation type="submission" date="2019-12" db="EMBL/GenBank/DDBJ databases">
        <title>Genomic-based taxomic classification of the family Erythrobacteraceae.</title>
        <authorList>
            <person name="Xu L."/>
        </authorList>
    </citation>
    <scope>NUCLEOTIDE SEQUENCE [LARGE SCALE GENOMIC DNA]</scope>
    <source>
        <strain evidence="3 4">S36</strain>
    </source>
</reference>
<dbReference type="InterPro" id="IPR005625">
    <property type="entry name" value="PepSY-ass_TM"/>
</dbReference>
<feature type="transmembrane region" description="Helical" evidence="2">
    <location>
        <begin position="12"/>
        <end position="38"/>
    </location>
</feature>
<dbReference type="OrthoDB" id="7626573at2"/>
<dbReference type="EMBL" id="WTYJ01000004">
    <property type="protein sequence ID" value="MXP00735.1"/>
    <property type="molecule type" value="Genomic_DNA"/>
</dbReference>
<evidence type="ECO:0000313" key="3">
    <source>
        <dbReference type="EMBL" id="MXP00735.1"/>
    </source>
</evidence>
<feature type="region of interest" description="Disordered" evidence="1">
    <location>
        <begin position="389"/>
        <end position="408"/>
    </location>
</feature>
<dbReference type="PANTHER" id="PTHR34219">
    <property type="entry name" value="IRON-REGULATED INNER MEMBRANE PROTEIN-RELATED"/>
    <property type="match status" value="1"/>
</dbReference>
<keyword evidence="2" id="KW-0472">Membrane</keyword>
<feature type="transmembrane region" description="Helical" evidence="2">
    <location>
        <begin position="360"/>
        <end position="380"/>
    </location>
</feature>
<evidence type="ECO:0000256" key="1">
    <source>
        <dbReference type="SAM" id="MobiDB-lite"/>
    </source>
</evidence>
<name>A0A6I4TXK7_9SPHN</name>
<keyword evidence="2" id="KW-1133">Transmembrane helix</keyword>
<gene>
    <name evidence="3" type="ORF">GRI97_17225</name>
</gene>
<comment type="caution">
    <text evidence="3">The sequence shown here is derived from an EMBL/GenBank/DDBJ whole genome shotgun (WGS) entry which is preliminary data.</text>
</comment>
<keyword evidence="4" id="KW-1185">Reference proteome</keyword>
<keyword evidence="2" id="KW-0812">Transmembrane</keyword>
<protein>
    <submittedName>
        <fullName evidence="3">PepSY domain-containing protein</fullName>
    </submittedName>
</protein>
<feature type="transmembrane region" description="Helical" evidence="2">
    <location>
        <begin position="213"/>
        <end position="232"/>
    </location>
</feature>
<evidence type="ECO:0000256" key="2">
    <source>
        <dbReference type="SAM" id="Phobius"/>
    </source>
</evidence>
<feature type="transmembrane region" description="Helical" evidence="2">
    <location>
        <begin position="159"/>
        <end position="180"/>
    </location>
</feature>
<evidence type="ECO:0000313" key="4">
    <source>
        <dbReference type="Proteomes" id="UP000469430"/>
    </source>
</evidence>
<dbReference type="Pfam" id="PF03929">
    <property type="entry name" value="PepSY_TM"/>
    <property type="match status" value="1"/>
</dbReference>
<organism evidence="3 4">
    <name type="scientific">Croceibacterium xixiisoli</name>
    <dbReference type="NCBI Taxonomy" id="1476466"/>
    <lineage>
        <taxon>Bacteria</taxon>
        <taxon>Pseudomonadati</taxon>
        <taxon>Pseudomonadota</taxon>
        <taxon>Alphaproteobacteria</taxon>
        <taxon>Sphingomonadales</taxon>
        <taxon>Erythrobacteraceae</taxon>
        <taxon>Croceibacterium</taxon>
    </lineage>
</organism>
<proteinExistence type="predicted"/>
<dbReference type="Proteomes" id="UP000469430">
    <property type="component" value="Unassembled WGS sequence"/>
</dbReference>